<feature type="transmembrane region" description="Helical" evidence="7">
    <location>
        <begin position="239"/>
        <end position="260"/>
    </location>
</feature>
<name>Q4SY72_TETNG</name>
<sequence>CCPARVQLAVLMFFGFAVVYALRVNFSVAMVAMVNASDTKQVLNHSVVRACPLPSGKDNSSDPFLNPEGTPQYLWDPETQGWLLGAFFFGYLCTQIPGGYLSDHYGGSIFLGVGVLSTAVLTLLTPLAAQLGPTWLFALRAVEGFGEGTTFPAMMSMWTRWAPSPGAFSFNDLFRSWVHFGNFVALHSPATSAKPWAGRPSSTSVMCSNWSYYTLLTSLPTYMDNILHFDLKSNSFLSALPFLGAWLFSILSGVIADLLIEKDIFSVTIVRKLFTLIGVLPPAAFLVAVSYVGCDHILAVTFLTLSNSVGGASAAGIYMNQIDIAPPFAGFLLGITNTFGTIPGVVAPIVTGYFTEDHTLAGWRNVFWVAALINTVGVVIYTIFGSGKIQPWALTEE</sequence>
<organism evidence="8">
    <name type="scientific">Tetraodon nigroviridis</name>
    <name type="common">Spotted green pufferfish</name>
    <name type="synonym">Chelonodon nigroviridis</name>
    <dbReference type="NCBI Taxonomy" id="99883"/>
    <lineage>
        <taxon>Eukaryota</taxon>
        <taxon>Metazoa</taxon>
        <taxon>Chordata</taxon>
        <taxon>Craniata</taxon>
        <taxon>Vertebrata</taxon>
        <taxon>Euteleostomi</taxon>
        <taxon>Actinopterygii</taxon>
        <taxon>Neopterygii</taxon>
        <taxon>Teleostei</taxon>
        <taxon>Neoteleostei</taxon>
        <taxon>Acanthomorphata</taxon>
        <taxon>Eupercaria</taxon>
        <taxon>Tetraodontiformes</taxon>
        <taxon>Tetradontoidea</taxon>
        <taxon>Tetraodontidae</taxon>
        <taxon>Tetraodon</taxon>
    </lineage>
</organism>
<keyword evidence="5 7" id="KW-1133">Transmembrane helix</keyword>
<dbReference type="InterPro" id="IPR011701">
    <property type="entry name" value="MFS"/>
</dbReference>
<dbReference type="OrthoDB" id="2985014at2759"/>
<feature type="transmembrane region" description="Helical" evidence="7">
    <location>
        <begin position="109"/>
        <end position="129"/>
    </location>
</feature>
<evidence type="ECO:0000313" key="8">
    <source>
        <dbReference type="EMBL" id="CAF94410.1"/>
    </source>
</evidence>
<accession>Q4SY72</accession>
<protein>
    <submittedName>
        <fullName evidence="8">(spotted green pufferfish) hypothetical protein</fullName>
    </submittedName>
</protein>
<evidence type="ECO:0000256" key="6">
    <source>
        <dbReference type="ARBA" id="ARBA00023136"/>
    </source>
</evidence>
<feature type="non-terminal residue" evidence="8">
    <location>
        <position position="397"/>
    </location>
</feature>
<dbReference type="SUPFAM" id="SSF103473">
    <property type="entry name" value="MFS general substrate transporter"/>
    <property type="match status" value="1"/>
</dbReference>
<evidence type="ECO:0000256" key="1">
    <source>
        <dbReference type="ARBA" id="ARBA00004141"/>
    </source>
</evidence>
<dbReference type="Gene3D" id="1.20.1250.20">
    <property type="entry name" value="MFS general substrate transporter like domains"/>
    <property type="match status" value="2"/>
</dbReference>
<dbReference type="KEGG" id="tng:GSTEN00010472G001"/>
<reference evidence="8" key="1">
    <citation type="journal article" date="2004" name="Nature">
        <title>Genome duplication in the teleost fish Tetraodon nigroviridis reveals the early vertebrate proto-karyotype.</title>
        <authorList>
            <person name="Jaillon O."/>
            <person name="Aury J.-M."/>
            <person name="Brunet F."/>
            <person name="Petit J.-L."/>
            <person name="Stange-Thomann N."/>
            <person name="Mauceli E."/>
            <person name="Bouneau L."/>
            <person name="Fischer C."/>
            <person name="Ozouf-Costaz C."/>
            <person name="Bernot A."/>
            <person name="Nicaud S."/>
            <person name="Jaffe D."/>
            <person name="Fisher S."/>
            <person name="Lutfalla G."/>
            <person name="Dossat C."/>
            <person name="Segurens B."/>
            <person name="Dasilva C."/>
            <person name="Salanoubat M."/>
            <person name="Levy M."/>
            <person name="Boudet N."/>
            <person name="Castellano S."/>
            <person name="Anthouard V."/>
            <person name="Jubin C."/>
            <person name="Castelli V."/>
            <person name="Katinka M."/>
            <person name="Vacherie B."/>
            <person name="Biemont C."/>
            <person name="Skalli Z."/>
            <person name="Cattolico L."/>
            <person name="Poulain J."/>
            <person name="De Berardinis V."/>
            <person name="Cruaud C."/>
            <person name="Duprat S."/>
            <person name="Brottier P."/>
            <person name="Coutanceau J.-P."/>
            <person name="Gouzy J."/>
            <person name="Parra G."/>
            <person name="Lardier G."/>
            <person name="Chapple C."/>
            <person name="McKernan K.J."/>
            <person name="McEwan P."/>
            <person name="Bosak S."/>
            <person name="Kellis M."/>
            <person name="Volff J.-N."/>
            <person name="Guigo R."/>
            <person name="Zody M.C."/>
            <person name="Mesirov J."/>
            <person name="Lindblad-Toh K."/>
            <person name="Birren B."/>
            <person name="Nusbaum C."/>
            <person name="Kahn D."/>
            <person name="Robinson-Rechavi M."/>
            <person name="Laudet V."/>
            <person name="Schachter V."/>
            <person name="Quetier F."/>
            <person name="Saurin W."/>
            <person name="Scarpelli C."/>
            <person name="Wincker P."/>
            <person name="Lander E.S."/>
            <person name="Weissenbach J."/>
            <person name="Roest Crollius H."/>
        </authorList>
    </citation>
    <scope>NUCLEOTIDE SEQUENCE [LARGE SCALE GENOMIC DNA]</scope>
</reference>
<evidence type="ECO:0000256" key="2">
    <source>
        <dbReference type="ARBA" id="ARBA00022448"/>
    </source>
</evidence>
<dbReference type="AlphaFoldDB" id="Q4SY72"/>
<reference evidence="8" key="2">
    <citation type="submission" date="2004-02" db="EMBL/GenBank/DDBJ databases">
        <authorList>
            <consortium name="Genoscope"/>
            <consortium name="Whitehead Institute Centre for Genome Research"/>
        </authorList>
    </citation>
    <scope>NUCLEOTIDE SEQUENCE</scope>
</reference>
<feature type="non-terminal residue" evidence="8">
    <location>
        <position position="1"/>
    </location>
</feature>
<evidence type="ECO:0000256" key="5">
    <source>
        <dbReference type="ARBA" id="ARBA00022989"/>
    </source>
</evidence>
<evidence type="ECO:0000256" key="4">
    <source>
        <dbReference type="ARBA" id="ARBA00022847"/>
    </source>
</evidence>
<dbReference type="Pfam" id="PF07690">
    <property type="entry name" value="MFS_1"/>
    <property type="match status" value="2"/>
</dbReference>
<dbReference type="GO" id="GO:0015293">
    <property type="term" value="F:symporter activity"/>
    <property type="evidence" value="ECO:0007669"/>
    <property type="project" value="UniProtKB-KW"/>
</dbReference>
<feature type="transmembrane region" description="Helical" evidence="7">
    <location>
        <begin position="297"/>
        <end position="319"/>
    </location>
</feature>
<keyword evidence="3 7" id="KW-0812">Transmembrane</keyword>
<dbReference type="PANTHER" id="PTHR11662:SF284">
    <property type="entry name" value="SMALL INTESTINE URATE EXPORTER-RELATED"/>
    <property type="match status" value="1"/>
</dbReference>
<comment type="caution">
    <text evidence="8">The sequence shown here is derived from an EMBL/GenBank/DDBJ whole genome shotgun (WGS) entry which is preliminary data.</text>
</comment>
<gene>
    <name evidence="8" type="ORF">GSTENG00010472001</name>
</gene>
<feature type="transmembrane region" description="Helical" evidence="7">
    <location>
        <begin position="331"/>
        <end position="354"/>
    </location>
</feature>
<feature type="transmembrane region" description="Helical" evidence="7">
    <location>
        <begin position="366"/>
        <end position="384"/>
    </location>
</feature>
<dbReference type="FunFam" id="1.20.1250.20:FF:000003">
    <property type="entry name" value="Solute carrier family 17 member 3"/>
    <property type="match status" value="1"/>
</dbReference>
<dbReference type="GO" id="GO:0006820">
    <property type="term" value="P:monoatomic anion transport"/>
    <property type="evidence" value="ECO:0007669"/>
    <property type="project" value="TreeGrafter"/>
</dbReference>
<keyword evidence="4" id="KW-0769">Symport</keyword>
<dbReference type="GO" id="GO:0016324">
    <property type="term" value="C:apical plasma membrane"/>
    <property type="evidence" value="ECO:0007669"/>
    <property type="project" value="TreeGrafter"/>
</dbReference>
<comment type="subcellular location">
    <subcellularLocation>
        <location evidence="1">Membrane</location>
        <topology evidence="1">Multi-pass membrane protein</topology>
    </subcellularLocation>
</comment>
<feature type="transmembrane region" description="Helical" evidence="7">
    <location>
        <begin position="272"/>
        <end position="291"/>
    </location>
</feature>
<dbReference type="PANTHER" id="PTHR11662">
    <property type="entry name" value="SOLUTE CARRIER FAMILY 17"/>
    <property type="match status" value="1"/>
</dbReference>
<evidence type="ECO:0000256" key="7">
    <source>
        <dbReference type="SAM" id="Phobius"/>
    </source>
</evidence>
<keyword evidence="6 7" id="KW-0472">Membrane</keyword>
<dbReference type="EMBL" id="CAAE01012158">
    <property type="protein sequence ID" value="CAF94410.1"/>
    <property type="molecule type" value="Genomic_DNA"/>
</dbReference>
<feature type="transmembrane region" description="Helical" evidence="7">
    <location>
        <begin position="82"/>
        <end position="102"/>
    </location>
</feature>
<keyword evidence="2" id="KW-0813">Transport</keyword>
<proteinExistence type="predicted"/>
<dbReference type="InterPro" id="IPR050382">
    <property type="entry name" value="MFS_Na/Anion_cotransporter"/>
</dbReference>
<dbReference type="InterPro" id="IPR036259">
    <property type="entry name" value="MFS_trans_sf"/>
</dbReference>
<evidence type="ECO:0000256" key="3">
    <source>
        <dbReference type="ARBA" id="ARBA00022692"/>
    </source>
</evidence>